<dbReference type="RefSeq" id="WP_212007594.1">
    <property type="nucleotide sequence ID" value="NZ_JAAFYZ010000008.1"/>
</dbReference>
<feature type="region of interest" description="Disordered" evidence="2">
    <location>
        <begin position="128"/>
        <end position="160"/>
    </location>
</feature>
<keyword evidence="1" id="KW-0418">Kinase</keyword>
<dbReference type="PANTHER" id="PTHR35526">
    <property type="entry name" value="ANTI-SIGMA-F FACTOR RSBW-RELATED"/>
    <property type="match status" value="1"/>
</dbReference>
<dbReference type="CDD" id="cd16936">
    <property type="entry name" value="HATPase_RsbW-like"/>
    <property type="match status" value="1"/>
</dbReference>
<evidence type="ECO:0000259" key="3">
    <source>
        <dbReference type="Pfam" id="PF13581"/>
    </source>
</evidence>
<gene>
    <name evidence="4" type="ORF">KGQ19_03560</name>
</gene>
<name>A0ABS5KHT8_9ACTN</name>
<proteinExistence type="predicted"/>
<keyword evidence="4" id="KW-0067">ATP-binding</keyword>
<dbReference type="Gene3D" id="3.30.565.10">
    <property type="entry name" value="Histidine kinase-like ATPase, C-terminal domain"/>
    <property type="match status" value="1"/>
</dbReference>
<evidence type="ECO:0000313" key="5">
    <source>
        <dbReference type="Proteomes" id="UP000730482"/>
    </source>
</evidence>
<reference evidence="4 5" key="1">
    <citation type="submission" date="2020-02" db="EMBL/GenBank/DDBJ databases">
        <title>Acidophilic actinobacteria isolated from forest soil.</title>
        <authorList>
            <person name="Golinska P."/>
        </authorList>
    </citation>
    <scope>NUCLEOTIDE SEQUENCE [LARGE SCALE GENOMIC DNA]</scope>
    <source>
        <strain evidence="4 5">NL8</strain>
    </source>
</reference>
<evidence type="ECO:0000313" key="4">
    <source>
        <dbReference type="EMBL" id="MBS2545937.1"/>
    </source>
</evidence>
<dbReference type="InterPro" id="IPR036890">
    <property type="entry name" value="HATPase_C_sf"/>
</dbReference>
<dbReference type="Proteomes" id="UP000730482">
    <property type="component" value="Unassembled WGS sequence"/>
</dbReference>
<sequence length="160" mass="17002">MEIWSKEFAGRPECLVDARKFTYAVLDGCDAAHTVALVADELAGNAIKHTASGRPGGEFVLRLARFGNRCRVRVDDQGGPSTPAVYVADDADEAGRGLTIVSALSANWGVDGDENARSVWADITFDETPAIPKPGGPAAGLPSQMSAKRRVGMTTDDRKR</sequence>
<keyword evidence="4" id="KW-0547">Nucleotide-binding</keyword>
<feature type="domain" description="Histidine kinase/HSP90-like ATPase" evidence="3">
    <location>
        <begin position="11"/>
        <end position="110"/>
    </location>
</feature>
<comment type="caution">
    <text evidence="4">The sequence shown here is derived from an EMBL/GenBank/DDBJ whole genome shotgun (WGS) entry which is preliminary data.</text>
</comment>
<evidence type="ECO:0000256" key="2">
    <source>
        <dbReference type="SAM" id="MobiDB-lite"/>
    </source>
</evidence>
<dbReference type="GO" id="GO:0005524">
    <property type="term" value="F:ATP binding"/>
    <property type="evidence" value="ECO:0007669"/>
    <property type="project" value="UniProtKB-KW"/>
</dbReference>
<keyword evidence="5" id="KW-1185">Reference proteome</keyword>
<protein>
    <submittedName>
        <fullName evidence="4">ATP-binding protein</fullName>
    </submittedName>
</protein>
<keyword evidence="1" id="KW-0723">Serine/threonine-protein kinase</keyword>
<dbReference type="InterPro" id="IPR050267">
    <property type="entry name" value="Anti-sigma-factor_SerPK"/>
</dbReference>
<organism evidence="4 5">
    <name type="scientific">Catenulispora pinistramenti</name>
    <dbReference type="NCBI Taxonomy" id="2705254"/>
    <lineage>
        <taxon>Bacteria</taxon>
        <taxon>Bacillati</taxon>
        <taxon>Actinomycetota</taxon>
        <taxon>Actinomycetes</taxon>
        <taxon>Catenulisporales</taxon>
        <taxon>Catenulisporaceae</taxon>
        <taxon>Catenulispora</taxon>
    </lineage>
</organism>
<accession>A0ABS5KHT8</accession>
<dbReference type="Pfam" id="PF13581">
    <property type="entry name" value="HATPase_c_2"/>
    <property type="match status" value="1"/>
</dbReference>
<dbReference type="EMBL" id="JAAFYZ010000008">
    <property type="protein sequence ID" value="MBS2545937.1"/>
    <property type="molecule type" value="Genomic_DNA"/>
</dbReference>
<keyword evidence="1" id="KW-0808">Transferase</keyword>
<dbReference type="InterPro" id="IPR003594">
    <property type="entry name" value="HATPase_dom"/>
</dbReference>
<dbReference type="PANTHER" id="PTHR35526:SF3">
    <property type="entry name" value="ANTI-SIGMA-F FACTOR RSBW"/>
    <property type="match status" value="1"/>
</dbReference>
<evidence type="ECO:0000256" key="1">
    <source>
        <dbReference type="ARBA" id="ARBA00022527"/>
    </source>
</evidence>
<dbReference type="SUPFAM" id="SSF55874">
    <property type="entry name" value="ATPase domain of HSP90 chaperone/DNA topoisomerase II/histidine kinase"/>
    <property type="match status" value="1"/>
</dbReference>